<gene>
    <name evidence="4" type="ORF">B0H17DRAFT_1131381</name>
</gene>
<dbReference type="PANTHER" id="PTHR43490:SF135">
    <property type="entry name" value="OS02G0640800 PROTEIN"/>
    <property type="match status" value="1"/>
</dbReference>
<dbReference type="AlphaFoldDB" id="A0AAD7GHX5"/>
<comment type="similarity">
    <text evidence="1">Belongs to the short-chain dehydrogenases/reductases (SDR) family.</text>
</comment>
<sequence length="184" mass="19890">MSTLRSFLVTGSNQGLRMHTVHKLASTPNVLVFMGARKLSAAEEARAKFTADINLSSAVVPVQLDITDTTSIKNAHIFIANHLKEKSLSGLDVLINNAARLGTFEERPRIPHQAHPVPAPGALPDVQLKQVHTQRAHAAVDDPGGGEVLDPLRFDLPCISQHILWGVIGTASRQLVITVNHTVK</sequence>
<evidence type="ECO:0000256" key="1">
    <source>
        <dbReference type="ARBA" id="ARBA00006484"/>
    </source>
</evidence>
<dbReference type="InterPro" id="IPR002347">
    <property type="entry name" value="SDR_fam"/>
</dbReference>
<keyword evidence="2" id="KW-0521">NADP</keyword>
<name>A0AAD7GHX5_MYCRO</name>
<keyword evidence="3" id="KW-0560">Oxidoreductase</keyword>
<dbReference type="GO" id="GO:0016491">
    <property type="term" value="F:oxidoreductase activity"/>
    <property type="evidence" value="ECO:0007669"/>
    <property type="project" value="UniProtKB-KW"/>
</dbReference>
<reference evidence="4" key="1">
    <citation type="submission" date="2023-03" db="EMBL/GenBank/DDBJ databases">
        <title>Massive genome expansion in bonnet fungi (Mycena s.s.) driven by repeated elements and novel gene families across ecological guilds.</title>
        <authorList>
            <consortium name="Lawrence Berkeley National Laboratory"/>
            <person name="Harder C.B."/>
            <person name="Miyauchi S."/>
            <person name="Viragh M."/>
            <person name="Kuo A."/>
            <person name="Thoen E."/>
            <person name="Andreopoulos B."/>
            <person name="Lu D."/>
            <person name="Skrede I."/>
            <person name="Drula E."/>
            <person name="Henrissat B."/>
            <person name="Morin E."/>
            <person name="Kohler A."/>
            <person name="Barry K."/>
            <person name="LaButti K."/>
            <person name="Morin E."/>
            <person name="Salamov A."/>
            <person name="Lipzen A."/>
            <person name="Mereny Z."/>
            <person name="Hegedus B."/>
            <person name="Baldrian P."/>
            <person name="Stursova M."/>
            <person name="Weitz H."/>
            <person name="Taylor A."/>
            <person name="Grigoriev I.V."/>
            <person name="Nagy L.G."/>
            <person name="Martin F."/>
            <person name="Kauserud H."/>
        </authorList>
    </citation>
    <scope>NUCLEOTIDE SEQUENCE</scope>
    <source>
        <strain evidence="4">CBHHK067</strain>
    </source>
</reference>
<evidence type="ECO:0000256" key="2">
    <source>
        <dbReference type="ARBA" id="ARBA00022857"/>
    </source>
</evidence>
<dbReference type="Proteomes" id="UP001221757">
    <property type="component" value="Unassembled WGS sequence"/>
</dbReference>
<evidence type="ECO:0000313" key="4">
    <source>
        <dbReference type="EMBL" id="KAJ7695786.1"/>
    </source>
</evidence>
<protein>
    <submittedName>
        <fullName evidence="4">Uncharacterized protein</fullName>
    </submittedName>
</protein>
<dbReference type="GO" id="GO:0016020">
    <property type="term" value="C:membrane"/>
    <property type="evidence" value="ECO:0007669"/>
    <property type="project" value="TreeGrafter"/>
</dbReference>
<dbReference type="EMBL" id="JARKIE010000037">
    <property type="protein sequence ID" value="KAJ7695786.1"/>
    <property type="molecule type" value="Genomic_DNA"/>
</dbReference>
<dbReference type="Pfam" id="PF00106">
    <property type="entry name" value="adh_short"/>
    <property type="match status" value="1"/>
</dbReference>
<evidence type="ECO:0000313" key="5">
    <source>
        <dbReference type="Proteomes" id="UP001221757"/>
    </source>
</evidence>
<dbReference type="InterPro" id="IPR036291">
    <property type="entry name" value="NAD(P)-bd_dom_sf"/>
</dbReference>
<dbReference type="Gene3D" id="3.40.50.720">
    <property type="entry name" value="NAD(P)-binding Rossmann-like Domain"/>
    <property type="match status" value="1"/>
</dbReference>
<comment type="caution">
    <text evidence="4">The sequence shown here is derived from an EMBL/GenBank/DDBJ whole genome shotgun (WGS) entry which is preliminary data.</text>
</comment>
<evidence type="ECO:0000256" key="3">
    <source>
        <dbReference type="ARBA" id="ARBA00023002"/>
    </source>
</evidence>
<dbReference type="PANTHER" id="PTHR43490">
    <property type="entry name" value="(+)-NEOMENTHOL DEHYDROGENASE"/>
    <property type="match status" value="1"/>
</dbReference>
<accession>A0AAD7GHX5</accession>
<organism evidence="4 5">
    <name type="scientific">Mycena rosella</name>
    <name type="common">Pink bonnet</name>
    <name type="synonym">Agaricus rosellus</name>
    <dbReference type="NCBI Taxonomy" id="1033263"/>
    <lineage>
        <taxon>Eukaryota</taxon>
        <taxon>Fungi</taxon>
        <taxon>Dikarya</taxon>
        <taxon>Basidiomycota</taxon>
        <taxon>Agaricomycotina</taxon>
        <taxon>Agaricomycetes</taxon>
        <taxon>Agaricomycetidae</taxon>
        <taxon>Agaricales</taxon>
        <taxon>Marasmiineae</taxon>
        <taxon>Mycenaceae</taxon>
        <taxon>Mycena</taxon>
    </lineage>
</organism>
<keyword evidence="5" id="KW-1185">Reference proteome</keyword>
<dbReference type="SUPFAM" id="SSF51735">
    <property type="entry name" value="NAD(P)-binding Rossmann-fold domains"/>
    <property type="match status" value="1"/>
</dbReference>
<proteinExistence type="inferred from homology"/>